<dbReference type="EMBL" id="VJYK02000167">
    <property type="protein sequence ID" value="MQS03418.1"/>
    <property type="molecule type" value="Genomic_DNA"/>
</dbReference>
<keyword evidence="4" id="KW-0413">Isomerase</keyword>
<dbReference type="OrthoDB" id="3671213at2"/>
<organism evidence="4 5">
    <name type="scientific">Streptomyces alkaliterrae</name>
    <dbReference type="NCBI Taxonomy" id="2213162"/>
    <lineage>
        <taxon>Bacteria</taxon>
        <taxon>Bacillati</taxon>
        <taxon>Actinomycetota</taxon>
        <taxon>Actinomycetes</taxon>
        <taxon>Kitasatosporales</taxon>
        <taxon>Streptomycetaceae</taxon>
        <taxon>Streptomyces</taxon>
    </lineage>
</organism>
<dbReference type="NCBIfam" id="TIGR03083">
    <property type="entry name" value="maleylpyruvate isomerase family mycothiol-dependent enzyme"/>
    <property type="match status" value="1"/>
</dbReference>
<dbReference type="InterPro" id="IPR010872">
    <property type="entry name" value="MDMPI_C-term_domain"/>
</dbReference>
<comment type="caution">
    <text evidence="4">The sequence shown here is derived from an EMBL/GenBank/DDBJ whole genome shotgun (WGS) entry which is preliminary data.</text>
</comment>
<feature type="domain" description="MDMPI C-terminal" evidence="1">
    <location>
        <begin position="143"/>
        <end position="238"/>
    </location>
</feature>
<dbReference type="PANTHER" id="PTHR40758">
    <property type="entry name" value="CONSERVED PROTEIN"/>
    <property type="match status" value="1"/>
</dbReference>
<evidence type="ECO:0000313" key="5">
    <source>
        <dbReference type="Proteomes" id="UP000320857"/>
    </source>
</evidence>
<gene>
    <name evidence="4" type="ORF">FNX44_016370</name>
    <name evidence="3" type="ORF">H3147_15990</name>
</gene>
<reference evidence="3" key="3">
    <citation type="journal article" name="Syst. Appl. Microbiol.">
        <title>Streptomyces alkaliterrae sp. nov., isolated from an alkaline soil, and emended descriptions of Streptomyces alkaliphilus, Streptomyces calidiresistens and Streptomyces durbertensis.</title>
        <authorList>
            <person name="Swiecimska M."/>
            <person name="Golinska P."/>
            <person name="Nouioui I."/>
            <person name="Wypij M."/>
            <person name="Rai M."/>
            <person name="Sangal V."/>
            <person name="Goodfellow M."/>
        </authorList>
    </citation>
    <scope>NUCLEOTIDE SEQUENCE</scope>
    <source>
        <strain evidence="3">OF8</strain>
    </source>
</reference>
<dbReference type="SUPFAM" id="SSF109854">
    <property type="entry name" value="DinB/YfiT-like putative metalloenzymes"/>
    <property type="match status" value="1"/>
</dbReference>
<dbReference type="GO" id="GO:0046872">
    <property type="term" value="F:metal ion binding"/>
    <property type="evidence" value="ECO:0007669"/>
    <property type="project" value="InterPro"/>
</dbReference>
<dbReference type="AlphaFoldDB" id="A0A5P0YT10"/>
<name>A0A5P0YT10_9ACTN</name>
<evidence type="ECO:0000259" key="1">
    <source>
        <dbReference type="Pfam" id="PF07398"/>
    </source>
</evidence>
<feature type="domain" description="Mycothiol-dependent maleylpyruvate isomerase metal-binding" evidence="2">
    <location>
        <begin position="12"/>
        <end position="129"/>
    </location>
</feature>
<dbReference type="GO" id="GO:0005886">
    <property type="term" value="C:plasma membrane"/>
    <property type="evidence" value="ECO:0007669"/>
    <property type="project" value="TreeGrafter"/>
</dbReference>
<dbReference type="Proteomes" id="UP000517765">
    <property type="component" value="Unassembled WGS sequence"/>
</dbReference>
<dbReference type="InterPro" id="IPR034660">
    <property type="entry name" value="DinB/YfiT-like"/>
</dbReference>
<keyword evidence="5" id="KW-1185">Reference proteome</keyword>
<evidence type="ECO:0000313" key="4">
    <source>
        <dbReference type="EMBL" id="MQS03418.1"/>
    </source>
</evidence>
<keyword evidence="4" id="KW-0670">Pyruvate</keyword>
<reference evidence="6" key="2">
    <citation type="submission" date="2020-05" db="EMBL/GenBank/DDBJ databases">
        <title>Classification of alakaliphilic streptomycetes isolated from an alkaline soil next to Lonar Crater, India and a proposal for the recognition of Streptomyces alkaliterrae sp. nov.</title>
        <authorList>
            <person name="Golinska P."/>
        </authorList>
    </citation>
    <scope>NUCLEOTIDE SEQUENCE [LARGE SCALE GENOMIC DNA]</scope>
    <source>
        <strain evidence="6">OF8</strain>
    </source>
</reference>
<dbReference type="Pfam" id="PF07398">
    <property type="entry name" value="MDMPI_C"/>
    <property type="match status" value="1"/>
</dbReference>
<dbReference type="Proteomes" id="UP000320857">
    <property type="component" value="Unassembled WGS sequence"/>
</dbReference>
<reference evidence="4 5" key="1">
    <citation type="submission" date="2019-10" db="EMBL/GenBank/DDBJ databases">
        <title>Streptomyces sp. nov., a novel actinobacterium isolated from alkaline environment.</title>
        <authorList>
            <person name="Golinska P."/>
        </authorList>
    </citation>
    <scope>NUCLEOTIDE SEQUENCE [LARGE SCALE GENOMIC DNA]</scope>
    <source>
        <strain evidence="4 5">OF1</strain>
    </source>
</reference>
<dbReference type="EMBL" id="JABJXA010000091">
    <property type="protein sequence ID" value="MBB1260324.1"/>
    <property type="molecule type" value="Genomic_DNA"/>
</dbReference>
<dbReference type="PANTHER" id="PTHR40758:SF1">
    <property type="entry name" value="CONSERVED PROTEIN"/>
    <property type="match status" value="1"/>
</dbReference>
<dbReference type="RefSeq" id="WP_143648995.1">
    <property type="nucleotide sequence ID" value="NZ_JABJXA010000091.1"/>
</dbReference>
<evidence type="ECO:0000313" key="6">
    <source>
        <dbReference type="Proteomes" id="UP000517765"/>
    </source>
</evidence>
<accession>A0A5P0YT10</accession>
<evidence type="ECO:0000313" key="3">
    <source>
        <dbReference type="EMBL" id="MBB1260324.1"/>
    </source>
</evidence>
<dbReference type="InterPro" id="IPR017517">
    <property type="entry name" value="Maleyloyr_isom"/>
</dbReference>
<protein>
    <submittedName>
        <fullName evidence="4">Maleylpyruvate isomerase family mycothiol-dependent enzyme</fullName>
    </submittedName>
</protein>
<dbReference type="InterPro" id="IPR024344">
    <property type="entry name" value="MDMPI_metal-binding"/>
</dbReference>
<dbReference type="GO" id="GO:0016853">
    <property type="term" value="F:isomerase activity"/>
    <property type="evidence" value="ECO:0007669"/>
    <property type="project" value="UniProtKB-KW"/>
</dbReference>
<evidence type="ECO:0000259" key="2">
    <source>
        <dbReference type="Pfam" id="PF11716"/>
    </source>
</evidence>
<sequence>METSDFITVLGREGRSLVSAAEEAGLDSEVPTCPGWQVRDLLLHVGRVHRWATRHVAERLTEPAGLPEDAVPDDRLGGWFRDGLHSLVGALDDASDGLRCWTFLPGAGDGRAFWARRQAHETTIHRIDAELAEGQALSPVDRDLAADGIDELLAGFHSRSRSRVRSPRPLTLRVRTIDGAASEVWTMRLTGREPSVSRGEEGAADCELSGPAELLYLALWNRLPHSGGLTVTGDADVLRLWREQSAIQ</sequence>
<proteinExistence type="predicted"/>
<dbReference type="Pfam" id="PF11716">
    <property type="entry name" value="MDMPI_N"/>
    <property type="match status" value="1"/>
</dbReference>